<comment type="catalytic activity">
    <reaction evidence="5">
        <text>dTDP-beta-L-rhamnose + NADP(+) = dTDP-4-dehydro-beta-L-rhamnose + NADPH + H(+)</text>
        <dbReference type="Rhea" id="RHEA:21796"/>
        <dbReference type="ChEBI" id="CHEBI:15378"/>
        <dbReference type="ChEBI" id="CHEBI:57510"/>
        <dbReference type="ChEBI" id="CHEBI:57783"/>
        <dbReference type="ChEBI" id="CHEBI:58349"/>
        <dbReference type="ChEBI" id="CHEBI:62830"/>
        <dbReference type="EC" id="1.1.1.133"/>
    </reaction>
</comment>
<dbReference type="GO" id="GO:0008831">
    <property type="term" value="F:dTDP-4-dehydrorhamnose reductase activity"/>
    <property type="evidence" value="ECO:0007669"/>
    <property type="project" value="UniProtKB-EC"/>
</dbReference>
<evidence type="ECO:0000313" key="8">
    <source>
        <dbReference type="EMBL" id="QDV30865.1"/>
    </source>
</evidence>
<sequence>MQEIFVVGSETMVGHNWLKGSKIHDPEGSHEVSVVGLPLNAPASRLHEIIRESNSRNPGTSIVRRVVHCGGAGENGWAIGTSTPFISTRHVSDWARVCHELHLPMNLISSDAIFTGPWMFHPENSESICPSPAATHLRELEAAVLDASAGHLVVRTHPFGWHHEKGWLEQCLGALSKQSPIDMETTRHASPIYVRDVISMIQRAWAGGLSGTYHVSGAERISCAQFVHRLAQVFHLEAHRMRPLHPLEVRVSRFAAGETSLQTRKFRRALGISMPMFMDSLYALRDEAEAQNFLNQEVIAA</sequence>
<dbReference type="RefSeq" id="WP_145300895.1">
    <property type="nucleotide sequence ID" value="NZ_CP036299.1"/>
</dbReference>
<dbReference type="KEGG" id="peh:Spb1_28000"/>
<comment type="similarity">
    <text evidence="2 6">Belongs to the dTDP-4-dehydrorhamnose reductase family.</text>
</comment>
<dbReference type="EC" id="1.1.1.133" evidence="3 6"/>
<dbReference type="InterPro" id="IPR029903">
    <property type="entry name" value="RmlD-like-bd"/>
</dbReference>
<dbReference type="OrthoDB" id="239715at2"/>
<evidence type="ECO:0000256" key="1">
    <source>
        <dbReference type="ARBA" id="ARBA00004781"/>
    </source>
</evidence>
<dbReference type="InterPro" id="IPR036291">
    <property type="entry name" value="NAD(P)-bd_dom_sf"/>
</dbReference>
<feature type="domain" description="RmlD-like substrate binding" evidence="7">
    <location>
        <begin position="89"/>
        <end position="284"/>
    </location>
</feature>
<keyword evidence="6" id="KW-0560">Oxidoreductase</keyword>
<protein>
    <recommendedName>
        <fullName evidence="4 6">dTDP-4-dehydrorhamnose reductase</fullName>
        <ecNumber evidence="3 6">1.1.1.133</ecNumber>
    </recommendedName>
</protein>
<evidence type="ECO:0000256" key="4">
    <source>
        <dbReference type="ARBA" id="ARBA00017099"/>
    </source>
</evidence>
<reference evidence="8 9" key="1">
    <citation type="submission" date="2019-02" db="EMBL/GenBank/DDBJ databases">
        <title>Deep-cultivation of Planctomycetes and their phenomic and genomic characterization uncovers novel biology.</title>
        <authorList>
            <person name="Wiegand S."/>
            <person name="Jogler M."/>
            <person name="Boedeker C."/>
            <person name="Pinto D."/>
            <person name="Vollmers J."/>
            <person name="Rivas-Marin E."/>
            <person name="Kohn T."/>
            <person name="Peeters S.H."/>
            <person name="Heuer A."/>
            <person name="Rast P."/>
            <person name="Oberbeckmann S."/>
            <person name="Bunk B."/>
            <person name="Jeske O."/>
            <person name="Meyerdierks A."/>
            <person name="Storesund J.E."/>
            <person name="Kallscheuer N."/>
            <person name="Luecker S."/>
            <person name="Lage O.M."/>
            <person name="Pohl T."/>
            <person name="Merkel B.J."/>
            <person name="Hornburger P."/>
            <person name="Mueller R.-W."/>
            <person name="Bruemmer F."/>
            <person name="Labrenz M."/>
            <person name="Spormann A.M."/>
            <person name="Op den Camp H."/>
            <person name="Overmann J."/>
            <person name="Amann R."/>
            <person name="Jetten M.S.M."/>
            <person name="Mascher T."/>
            <person name="Medema M.H."/>
            <person name="Devos D.P."/>
            <person name="Kaster A.-K."/>
            <person name="Ovreas L."/>
            <person name="Rohde M."/>
            <person name="Galperin M.Y."/>
            <person name="Jogler C."/>
        </authorList>
    </citation>
    <scope>NUCLEOTIDE SEQUENCE [LARGE SCALE GENOMIC DNA]</scope>
    <source>
        <strain evidence="8 9">Spb1</strain>
    </source>
</reference>
<evidence type="ECO:0000256" key="5">
    <source>
        <dbReference type="ARBA" id="ARBA00048200"/>
    </source>
</evidence>
<evidence type="ECO:0000259" key="7">
    <source>
        <dbReference type="Pfam" id="PF04321"/>
    </source>
</evidence>
<evidence type="ECO:0000313" key="9">
    <source>
        <dbReference type="Proteomes" id="UP000315349"/>
    </source>
</evidence>
<accession>A0A518GQH0</accession>
<dbReference type="InterPro" id="IPR005913">
    <property type="entry name" value="dTDP_dehydrorham_reduct"/>
</dbReference>
<name>A0A518GQH0_9PLAN</name>
<evidence type="ECO:0000256" key="6">
    <source>
        <dbReference type="RuleBase" id="RU364082"/>
    </source>
</evidence>
<dbReference type="Pfam" id="PF04321">
    <property type="entry name" value="RmlD_sub_bind"/>
    <property type="match status" value="1"/>
</dbReference>
<keyword evidence="6" id="KW-0521">NADP</keyword>
<proteinExistence type="inferred from homology"/>
<dbReference type="Proteomes" id="UP000315349">
    <property type="component" value="Chromosome"/>
</dbReference>
<gene>
    <name evidence="8" type="ORF">Spb1_28000</name>
</gene>
<dbReference type="EMBL" id="CP036299">
    <property type="protein sequence ID" value="QDV30865.1"/>
    <property type="molecule type" value="Genomic_DNA"/>
</dbReference>
<dbReference type="Gene3D" id="3.40.50.720">
    <property type="entry name" value="NAD(P)-binding Rossmann-like Domain"/>
    <property type="match status" value="1"/>
</dbReference>
<comment type="pathway">
    <text evidence="1 6">Carbohydrate biosynthesis; dTDP-L-rhamnose biosynthesis.</text>
</comment>
<dbReference type="SUPFAM" id="SSF51735">
    <property type="entry name" value="NAD(P)-binding Rossmann-fold domains"/>
    <property type="match status" value="1"/>
</dbReference>
<keyword evidence="9" id="KW-1185">Reference proteome</keyword>
<dbReference type="PANTHER" id="PTHR10491:SF4">
    <property type="entry name" value="METHIONINE ADENOSYLTRANSFERASE 2 SUBUNIT BETA"/>
    <property type="match status" value="1"/>
</dbReference>
<comment type="function">
    <text evidence="6">Catalyzes the reduction of dTDP-6-deoxy-L-lyxo-4-hexulose to yield dTDP-L-rhamnose.</text>
</comment>
<evidence type="ECO:0000256" key="2">
    <source>
        <dbReference type="ARBA" id="ARBA00010944"/>
    </source>
</evidence>
<evidence type="ECO:0000256" key="3">
    <source>
        <dbReference type="ARBA" id="ARBA00012929"/>
    </source>
</evidence>
<dbReference type="AlphaFoldDB" id="A0A518GQH0"/>
<dbReference type="PANTHER" id="PTHR10491">
    <property type="entry name" value="DTDP-4-DEHYDRORHAMNOSE REDUCTASE"/>
    <property type="match status" value="1"/>
</dbReference>
<organism evidence="8 9">
    <name type="scientific">Planctopirus ephydatiae</name>
    <dbReference type="NCBI Taxonomy" id="2528019"/>
    <lineage>
        <taxon>Bacteria</taxon>
        <taxon>Pseudomonadati</taxon>
        <taxon>Planctomycetota</taxon>
        <taxon>Planctomycetia</taxon>
        <taxon>Planctomycetales</taxon>
        <taxon>Planctomycetaceae</taxon>
        <taxon>Planctopirus</taxon>
    </lineage>
</organism>